<keyword evidence="4 10" id="KW-0732">Signal</keyword>
<evidence type="ECO:0000256" key="6">
    <source>
        <dbReference type="ARBA" id="ARBA00022801"/>
    </source>
</evidence>
<dbReference type="PRINTS" id="PR00730">
    <property type="entry name" value="THERMOLYSIN"/>
</dbReference>
<evidence type="ECO:0000256" key="2">
    <source>
        <dbReference type="ARBA" id="ARBA00022670"/>
    </source>
</evidence>
<dbReference type="Pfam" id="PF03160">
    <property type="entry name" value="Calx-beta"/>
    <property type="match status" value="1"/>
</dbReference>
<feature type="domain" description="Peptidase M4" evidence="11">
    <location>
        <begin position="239"/>
        <end position="394"/>
    </location>
</feature>
<evidence type="ECO:0000256" key="10">
    <source>
        <dbReference type="SAM" id="SignalP"/>
    </source>
</evidence>
<dbReference type="EMBL" id="JBHSCZ010000001">
    <property type="protein sequence ID" value="MFC4262076.1"/>
    <property type="molecule type" value="Genomic_DNA"/>
</dbReference>
<dbReference type="RefSeq" id="WP_379707438.1">
    <property type="nucleotide sequence ID" value="NZ_JBHSCZ010000001.1"/>
</dbReference>
<dbReference type="InterPro" id="IPR013856">
    <property type="entry name" value="Peptidase_M4_domain"/>
</dbReference>
<dbReference type="Gene3D" id="3.10.170.10">
    <property type="match status" value="1"/>
</dbReference>
<evidence type="ECO:0000256" key="7">
    <source>
        <dbReference type="ARBA" id="ARBA00022833"/>
    </source>
</evidence>
<dbReference type="InterPro" id="IPR001570">
    <property type="entry name" value="Peptidase_M4_C_domain"/>
</dbReference>
<dbReference type="InterPro" id="IPR026444">
    <property type="entry name" value="Secre_tail"/>
</dbReference>
<proteinExistence type="inferred from homology"/>
<dbReference type="PANTHER" id="PTHR33794">
    <property type="entry name" value="BACILLOLYSIN"/>
    <property type="match status" value="1"/>
</dbReference>
<keyword evidence="3" id="KW-0479">Metal-binding</keyword>
<feature type="signal peptide" evidence="10">
    <location>
        <begin position="1"/>
        <end position="21"/>
    </location>
</feature>
<sequence length="1238" mass="133509">MKYFYQLLTAVCITVSLPVFAQNTLLKETRLSPLEKLLKDDVAVDAYELDPVFKTVQTIQFKTQQAVYKQKDVNAVLARYFTNYGDYSFVNSTVINNDVQVIRYQQLYHQLKVTGSTIVFLIDHGNISFVNASVAAIKNSVANTPLLTADAALQQAVANIGAQRYMWQEKNMGDLISTEKPTPTLVLVNDMFHAKGIRLAYHFDVYASEPISRTNIYIDALDGTVLVKDDIIKHVNANGTADTRYSGNKSITTDFNGTLYRLRSSYGNMFGIDTYNMQKGTNYGAAVDFTDANNAWTTAEFNNTNKDNAALDAHWGATEVYNYWRDVHNRNSYDNAGGKIISYVHFANAFDNAYWNGLFMTYGDGSNVPPSGTTGFKPLTSLDVCAHEIGHAICSYTSNLTYQNESGAMNEGFSDIWAACLENRVDPTAAVYEPFLIGEQITPGWIKGTNRLALRDMKNPNAQGQPDTYLGTLWATGAADNGGVHTNSGVLNKWFYVLTVGETGTNDNSNVYNVTGVGFSKSEKIAYLTETLLTASATHATARTASITAATTLYGACSPEVIATTNAWYAVGVGAVYSATCTPAVHFMNATTTVTEAVASNTCKPSKTISVALRLDANATQNTTVTFTTTGSTALVGKDFDISPASITFPANTNSTQNVTVTIYDDAIVEGNENIVLGYTINANGGNAVAGASNQTNTITIVDNDVALSFGTSSNTAVTLINENFGTAGGTLPTGWTSGLFSGGTNVWTVGSLGTVGTGQGAYITNNITTKPLAYTNSVASDAYLITPSIDGTNLKNAQFSFNYKCLGEQDANGFYDYGNIIYSINGGTFKYLPDLFLSKTNTTSYSISLPDSIFSNTSFRLGFEWVNDNLVGTNPPFSIDDVLLTGTRVVTKTQVEASAGQGKSEYVPSGSEVFIYSTTDSELVCSIKNASVDVGCVTANVTAVGNAKTSFTVNGTNYFRSQKIVQVTPAVANPTATYQLTVYLTAAEIAIWGANKSNLVFLKVADGVNINTDVINNTNSTVVAPTSINDQTATTGYIAYTATFTGFSQFVMFDNLTVLPVQLLSFTGTKQQNDALLKWQTSAEINSASFALQKSNNGLQFNTIYNTPALGVNGSGATYSYVDKQLSNGIHYYRLQSIDVDGQSKFSPIVTVVAGAKSGIAVVPNPVKDIMHIYLDNIDNLQNVVVYDFAGKEIMRYRPTIINGKITINTRALAAGMYVVKITNVKGLVQTTKFLKE</sequence>
<feature type="domain" description="Secretion system C-terminal sorting" evidence="14">
    <location>
        <begin position="1164"/>
        <end position="1231"/>
    </location>
</feature>
<keyword evidence="6" id="KW-0378">Hydrolase</keyword>
<dbReference type="Pfam" id="PF02868">
    <property type="entry name" value="Peptidase_M4_C"/>
    <property type="match status" value="1"/>
</dbReference>
<evidence type="ECO:0000259" key="13">
    <source>
        <dbReference type="Pfam" id="PF03160"/>
    </source>
</evidence>
<evidence type="ECO:0000259" key="12">
    <source>
        <dbReference type="Pfam" id="PF02868"/>
    </source>
</evidence>
<gene>
    <name evidence="15" type="ORF">ACFOWM_04245</name>
</gene>
<dbReference type="Gene3D" id="1.10.390.10">
    <property type="entry name" value="Neutral Protease Domain 2"/>
    <property type="match status" value="1"/>
</dbReference>
<dbReference type="Pfam" id="PF01447">
    <property type="entry name" value="Peptidase_M4"/>
    <property type="match status" value="1"/>
</dbReference>
<evidence type="ECO:0000259" key="11">
    <source>
        <dbReference type="Pfam" id="PF01447"/>
    </source>
</evidence>
<dbReference type="SUPFAM" id="SSF55486">
    <property type="entry name" value="Metalloproteases ('zincins'), catalytic domain"/>
    <property type="match status" value="1"/>
</dbReference>
<dbReference type="Proteomes" id="UP001595907">
    <property type="component" value="Unassembled WGS sequence"/>
</dbReference>
<evidence type="ECO:0000256" key="8">
    <source>
        <dbReference type="ARBA" id="ARBA00022837"/>
    </source>
</evidence>
<dbReference type="Gene3D" id="2.60.40.2030">
    <property type="match status" value="1"/>
</dbReference>
<dbReference type="InterPro" id="IPR027268">
    <property type="entry name" value="Peptidase_M4/M1_CTD_sf"/>
</dbReference>
<dbReference type="CDD" id="cd09597">
    <property type="entry name" value="M4_TLP"/>
    <property type="match status" value="1"/>
</dbReference>
<evidence type="ECO:0000256" key="3">
    <source>
        <dbReference type="ARBA" id="ARBA00022723"/>
    </source>
</evidence>
<dbReference type="InterPro" id="IPR038081">
    <property type="entry name" value="CalX-like_sf"/>
</dbReference>
<comment type="similarity">
    <text evidence="1">Belongs to the peptidase M4 family.</text>
</comment>
<evidence type="ECO:0000256" key="9">
    <source>
        <dbReference type="ARBA" id="ARBA00023049"/>
    </source>
</evidence>
<evidence type="ECO:0000256" key="1">
    <source>
        <dbReference type="ARBA" id="ARBA00009388"/>
    </source>
</evidence>
<protein>
    <submittedName>
        <fullName evidence="15">M4 family metallopeptidase</fullName>
    </submittedName>
</protein>
<feature type="chain" id="PRO_5045809670" evidence="10">
    <location>
        <begin position="22"/>
        <end position="1238"/>
    </location>
</feature>
<evidence type="ECO:0000256" key="5">
    <source>
        <dbReference type="ARBA" id="ARBA00022737"/>
    </source>
</evidence>
<evidence type="ECO:0000259" key="14">
    <source>
        <dbReference type="Pfam" id="PF18962"/>
    </source>
</evidence>
<dbReference type="NCBIfam" id="TIGR04183">
    <property type="entry name" value="Por_Secre_tail"/>
    <property type="match status" value="1"/>
</dbReference>
<dbReference type="PANTHER" id="PTHR33794:SF1">
    <property type="entry name" value="BACILLOLYSIN"/>
    <property type="match status" value="1"/>
</dbReference>
<accession>A0ABV8QQL4</accession>
<keyword evidence="5" id="KW-0677">Repeat</keyword>
<feature type="domain" description="Calx-beta" evidence="13">
    <location>
        <begin position="608"/>
        <end position="705"/>
    </location>
</feature>
<evidence type="ECO:0000256" key="4">
    <source>
        <dbReference type="ARBA" id="ARBA00022729"/>
    </source>
</evidence>
<name>A0ABV8QQL4_9BACT</name>
<reference evidence="16" key="1">
    <citation type="journal article" date="2019" name="Int. J. Syst. Evol. Microbiol.">
        <title>The Global Catalogue of Microorganisms (GCM) 10K type strain sequencing project: providing services to taxonomists for standard genome sequencing and annotation.</title>
        <authorList>
            <consortium name="The Broad Institute Genomics Platform"/>
            <consortium name="The Broad Institute Genome Sequencing Center for Infectious Disease"/>
            <person name="Wu L."/>
            <person name="Ma J."/>
        </authorList>
    </citation>
    <scope>NUCLEOTIDE SEQUENCE [LARGE SCALE GENOMIC DNA]</scope>
    <source>
        <strain evidence="16">CECT 8289</strain>
    </source>
</reference>
<comment type="caution">
    <text evidence="15">The sequence shown here is derived from an EMBL/GenBank/DDBJ whole genome shotgun (WGS) entry which is preliminary data.</text>
</comment>
<evidence type="ECO:0000313" key="16">
    <source>
        <dbReference type="Proteomes" id="UP001595907"/>
    </source>
</evidence>
<keyword evidence="16" id="KW-1185">Reference proteome</keyword>
<dbReference type="InterPro" id="IPR023612">
    <property type="entry name" value="Peptidase_M4"/>
</dbReference>
<keyword evidence="7" id="KW-0862">Zinc</keyword>
<dbReference type="InterPro" id="IPR050728">
    <property type="entry name" value="Zinc_Metalloprotease_M4"/>
</dbReference>
<dbReference type="InterPro" id="IPR003644">
    <property type="entry name" value="Calx_beta"/>
</dbReference>
<organism evidence="15 16">
    <name type="scientific">Ferruginibacter yonginensis</name>
    <dbReference type="NCBI Taxonomy" id="1310416"/>
    <lineage>
        <taxon>Bacteria</taxon>
        <taxon>Pseudomonadati</taxon>
        <taxon>Bacteroidota</taxon>
        <taxon>Chitinophagia</taxon>
        <taxon>Chitinophagales</taxon>
        <taxon>Chitinophagaceae</taxon>
        <taxon>Ferruginibacter</taxon>
    </lineage>
</organism>
<dbReference type="Pfam" id="PF18962">
    <property type="entry name" value="Por_Secre_tail"/>
    <property type="match status" value="1"/>
</dbReference>
<dbReference type="SUPFAM" id="SSF141072">
    <property type="entry name" value="CalX-like"/>
    <property type="match status" value="1"/>
</dbReference>
<dbReference type="Gene3D" id="2.60.120.260">
    <property type="entry name" value="Galactose-binding domain-like"/>
    <property type="match status" value="1"/>
</dbReference>
<keyword evidence="2" id="KW-0645">Protease</keyword>
<keyword evidence="9" id="KW-0482">Metalloprotease</keyword>
<keyword evidence="8" id="KW-0106">Calcium</keyword>
<feature type="domain" description="Peptidase M4 C-terminal" evidence="12">
    <location>
        <begin position="398"/>
        <end position="573"/>
    </location>
</feature>
<evidence type="ECO:0000313" key="15">
    <source>
        <dbReference type="EMBL" id="MFC4262076.1"/>
    </source>
</evidence>